<accession>A0ABT2HA91</accession>
<dbReference type="EMBL" id="JANLCJ010000233">
    <property type="protein sequence ID" value="MCS5736863.1"/>
    <property type="molecule type" value="Genomic_DNA"/>
</dbReference>
<dbReference type="InterPro" id="IPR002941">
    <property type="entry name" value="DNA_methylase_N4/N6"/>
</dbReference>
<proteinExistence type="predicted"/>
<feature type="region of interest" description="Disordered" evidence="4">
    <location>
        <begin position="1"/>
        <end position="23"/>
    </location>
</feature>
<dbReference type="InterPro" id="IPR002295">
    <property type="entry name" value="N4/N6-MTase_EcoPI_Mod-like"/>
</dbReference>
<protein>
    <submittedName>
        <fullName evidence="6">Site-specific DNA-methyltransferase</fullName>
    </submittedName>
</protein>
<keyword evidence="3" id="KW-0949">S-adenosyl-L-methionine</keyword>
<organism evidence="6 7">
    <name type="scientific">Herbiconiux daphne</name>
    <dbReference type="NCBI Taxonomy" id="2970914"/>
    <lineage>
        <taxon>Bacteria</taxon>
        <taxon>Bacillati</taxon>
        <taxon>Actinomycetota</taxon>
        <taxon>Actinomycetes</taxon>
        <taxon>Micrococcales</taxon>
        <taxon>Microbacteriaceae</taxon>
        <taxon>Herbiconiux</taxon>
    </lineage>
</organism>
<reference evidence="6" key="1">
    <citation type="submission" date="2022-08" db="EMBL/GenBank/DDBJ databases">
        <authorList>
            <person name="Deng Y."/>
            <person name="Han X.-F."/>
            <person name="Zhang Y.-Q."/>
        </authorList>
    </citation>
    <scope>NUCLEOTIDE SEQUENCE</scope>
    <source>
        <strain evidence="6">CPCC 203386</strain>
    </source>
</reference>
<evidence type="ECO:0000256" key="2">
    <source>
        <dbReference type="ARBA" id="ARBA00022679"/>
    </source>
</evidence>
<comment type="caution">
    <text evidence="6">The sequence shown here is derived from an EMBL/GenBank/DDBJ whole genome shotgun (WGS) entry which is preliminary data.</text>
</comment>
<dbReference type="RefSeq" id="WP_259543063.1">
    <property type="nucleotide sequence ID" value="NZ_JANLCJ010000233.1"/>
</dbReference>
<feature type="non-terminal residue" evidence="6">
    <location>
        <position position="80"/>
    </location>
</feature>
<name>A0ABT2HA91_9MICO</name>
<dbReference type="SUPFAM" id="SSF53335">
    <property type="entry name" value="S-adenosyl-L-methionine-dependent methyltransferases"/>
    <property type="match status" value="1"/>
</dbReference>
<evidence type="ECO:0000256" key="3">
    <source>
        <dbReference type="ARBA" id="ARBA00022691"/>
    </source>
</evidence>
<evidence type="ECO:0000256" key="1">
    <source>
        <dbReference type="ARBA" id="ARBA00022603"/>
    </source>
</evidence>
<evidence type="ECO:0000313" key="7">
    <source>
        <dbReference type="Proteomes" id="UP001165586"/>
    </source>
</evidence>
<evidence type="ECO:0000313" key="6">
    <source>
        <dbReference type="EMBL" id="MCS5736863.1"/>
    </source>
</evidence>
<evidence type="ECO:0000256" key="4">
    <source>
        <dbReference type="SAM" id="MobiDB-lite"/>
    </source>
</evidence>
<feature type="domain" description="DNA methylase N-4/N-6" evidence="5">
    <location>
        <begin position="23"/>
        <end position="80"/>
    </location>
</feature>
<keyword evidence="1" id="KW-0489">Methyltransferase</keyword>
<dbReference type="PRINTS" id="PR00506">
    <property type="entry name" value="D21N6MTFRASE"/>
</dbReference>
<keyword evidence="7" id="KW-1185">Reference proteome</keyword>
<dbReference type="Gene3D" id="3.40.50.150">
    <property type="entry name" value="Vaccinia Virus protein VP39"/>
    <property type="match status" value="1"/>
</dbReference>
<sequence length="80" mass="8711">MTQKETIILARKGGQRPINHAGTSDILFSPEFKKLKKEDGTNYHDTEKPVSLMETLVLNSTNEGECVFDPFTGVGATGVA</sequence>
<keyword evidence="2" id="KW-0808">Transferase</keyword>
<gene>
    <name evidence="6" type="ORF">N1032_24330</name>
</gene>
<dbReference type="Pfam" id="PF01555">
    <property type="entry name" value="N6_N4_Mtase"/>
    <property type="match status" value="1"/>
</dbReference>
<dbReference type="InterPro" id="IPR029063">
    <property type="entry name" value="SAM-dependent_MTases_sf"/>
</dbReference>
<dbReference type="Proteomes" id="UP001165586">
    <property type="component" value="Unassembled WGS sequence"/>
</dbReference>
<evidence type="ECO:0000259" key="5">
    <source>
        <dbReference type="Pfam" id="PF01555"/>
    </source>
</evidence>